<dbReference type="STRING" id="671065.MetMK1DRAFT_00025630"/>
<protein>
    <submittedName>
        <fullName evidence="4">Putative signal-transduction protein containing cAMP-binding and CBS domains</fullName>
    </submittedName>
</protein>
<dbReference type="InterPro" id="IPR046342">
    <property type="entry name" value="CBS_dom_sf"/>
</dbReference>
<evidence type="ECO:0000313" key="5">
    <source>
        <dbReference type="Proteomes" id="UP000003980"/>
    </source>
</evidence>
<feature type="domain" description="CBS" evidence="3">
    <location>
        <begin position="8"/>
        <end position="66"/>
    </location>
</feature>
<dbReference type="Pfam" id="PF00571">
    <property type="entry name" value="CBS"/>
    <property type="match status" value="2"/>
</dbReference>
<evidence type="ECO:0000313" key="4">
    <source>
        <dbReference type="EMBL" id="EHP68140.1"/>
    </source>
</evidence>
<gene>
    <name evidence="4" type="ORF">MetMK1DRAFT_00025630</name>
</gene>
<keyword evidence="5" id="KW-1185">Reference proteome</keyword>
<dbReference type="PROSITE" id="PS51371">
    <property type="entry name" value="CBS"/>
    <property type="match status" value="2"/>
</dbReference>
<dbReference type="Gene3D" id="3.10.580.10">
    <property type="entry name" value="CBS-domain"/>
    <property type="match status" value="1"/>
</dbReference>
<dbReference type="EMBL" id="JH597770">
    <property type="protein sequence ID" value="EHP68140.1"/>
    <property type="molecule type" value="Genomic_DNA"/>
</dbReference>
<dbReference type="PANTHER" id="PTHR43080:SF2">
    <property type="entry name" value="CBS DOMAIN-CONTAINING PROTEIN"/>
    <property type="match status" value="1"/>
</dbReference>
<sequence length="125" mass="13542">MKRVKDIMSSPVLQVEANTTLQETCRLMLEKGVGSVVVTDNGTPRGIFTDRDAVKAIASGASPMDEIRVVATMGELETINEEADIKLAAKVMSERKIRHLPVVNGEGEIVGMVTVTDLSMEIKDL</sequence>
<evidence type="ECO:0000256" key="1">
    <source>
        <dbReference type="ARBA" id="ARBA00023122"/>
    </source>
</evidence>
<dbReference type="HOGENOM" id="CLU_040681_12_1_2"/>
<reference evidence="4 5" key="1">
    <citation type="submission" date="2012-01" db="EMBL/GenBank/DDBJ databases">
        <title>Improved High-Quality Draft sequence of Metallosphaera yellowstonensis MK1.</title>
        <authorList>
            <consortium name="US DOE Joint Genome Institute"/>
            <person name="Lucas S."/>
            <person name="Han J."/>
            <person name="Cheng J.-F."/>
            <person name="Goodwin L."/>
            <person name="Pitluck S."/>
            <person name="Peters L."/>
            <person name="Teshima H."/>
            <person name="Detter J.C."/>
            <person name="Han C."/>
            <person name="Tapia R."/>
            <person name="Land M."/>
            <person name="Hauser L."/>
            <person name="Kyrpides N."/>
            <person name="Kozubal M."/>
            <person name="Macur R.E."/>
            <person name="Jay Z."/>
            <person name="Inskeep W."/>
            <person name="Woyke T."/>
        </authorList>
    </citation>
    <scope>NUCLEOTIDE SEQUENCE [LARGE SCALE GENOMIC DNA]</scope>
    <source>
        <strain evidence="4 5">MK1</strain>
    </source>
</reference>
<proteinExistence type="predicted"/>
<dbReference type="PANTHER" id="PTHR43080">
    <property type="entry name" value="CBS DOMAIN-CONTAINING PROTEIN CBSX3, MITOCHONDRIAL"/>
    <property type="match status" value="1"/>
</dbReference>
<feature type="domain" description="CBS" evidence="3">
    <location>
        <begin position="71"/>
        <end position="125"/>
    </location>
</feature>
<keyword evidence="1 2" id="KW-0129">CBS domain</keyword>
<dbReference type="InterPro" id="IPR051257">
    <property type="entry name" value="Diverse_CBS-Domain"/>
</dbReference>
<dbReference type="Proteomes" id="UP000003980">
    <property type="component" value="Unassembled WGS sequence"/>
</dbReference>
<accession>H2C7L4</accession>
<dbReference type="SMART" id="SM00116">
    <property type="entry name" value="CBS"/>
    <property type="match status" value="2"/>
</dbReference>
<evidence type="ECO:0000256" key="2">
    <source>
        <dbReference type="PROSITE-ProRule" id="PRU00703"/>
    </source>
</evidence>
<dbReference type="InterPro" id="IPR000644">
    <property type="entry name" value="CBS_dom"/>
</dbReference>
<dbReference type="eggNOG" id="arCOG00606">
    <property type="taxonomic scope" value="Archaea"/>
</dbReference>
<evidence type="ECO:0000259" key="3">
    <source>
        <dbReference type="PROSITE" id="PS51371"/>
    </source>
</evidence>
<dbReference type="OrthoDB" id="8919at2157"/>
<name>H2C7L4_9CREN</name>
<dbReference type="RefSeq" id="WP_009074269.1">
    <property type="nucleotide sequence ID" value="NZ_JH597770.1"/>
</dbReference>
<organism evidence="4 5">
    <name type="scientific">Metallosphaera yellowstonensis MK1</name>
    <dbReference type="NCBI Taxonomy" id="671065"/>
    <lineage>
        <taxon>Archaea</taxon>
        <taxon>Thermoproteota</taxon>
        <taxon>Thermoprotei</taxon>
        <taxon>Sulfolobales</taxon>
        <taxon>Sulfolobaceae</taxon>
        <taxon>Metallosphaera</taxon>
    </lineage>
</organism>
<dbReference type="SUPFAM" id="SSF54631">
    <property type="entry name" value="CBS-domain pair"/>
    <property type="match status" value="1"/>
</dbReference>
<dbReference type="AlphaFoldDB" id="H2C7L4"/>